<reference evidence="1" key="2">
    <citation type="journal article" date="2022" name="New Phytol.">
        <title>Evolutionary transition to the ectomycorrhizal habit in the genomes of a hyperdiverse lineage of mushroom-forming fungi.</title>
        <authorList>
            <person name="Looney B."/>
            <person name="Miyauchi S."/>
            <person name="Morin E."/>
            <person name="Drula E."/>
            <person name="Courty P.E."/>
            <person name="Kohler A."/>
            <person name="Kuo A."/>
            <person name="LaButti K."/>
            <person name="Pangilinan J."/>
            <person name="Lipzen A."/>
            <person name="Riley R."/>
            <person name="Andreopoulos W."/>
            <person name="He G."/>
            <person name="Johnson J."/>
            <person name="Nolan M."/>
            <person name="Tritt A."/>
            <person name="Barry K.W."/>
            <person name="Grigoriev I.V."/>
            <person name="Nagy L.G."/>
            <person name="Hibbett D."/>
            <person name="Henrissat B."/>
            <person name="Matheny P.B."/>
            <person name="Labbe J."/>
            <person name="Martin F.M."/>
        </authorList>
    </citation>
    <scope>NUCLEOTIDE SEQUENCE</scope>
    <source>
        <strain evidence="1">HHB10654</strain>
    </source>
</reference>
<organism evidence="1 2">
    <name type="scientific">Artomyces pyxidatus</name>
    <dbReference type="NCBI Taxonomy" id="48021"/>
    <lineage>
        <taxon>Eukaryota</taxon>
        <taxon>Fungi</taxon>
        <taxon>Dikarya</taxon>
        <taxon>Basidiomycota</taxon>
        <taxon>Agaricomycotina</taxon>
        <taxon>Agaricomycetes</taxon>
        <taxon>Russulales</taxon>
        <taxon>Auriscalpiaceae</taxon>
        <taxon>Artomyces</taxon>
    </lineage>
</organism>
<name>A0ACB8SQ72_9AGAM</name>
<evidence type="ECO:0000313" key="1">
    <source>
        <dbReference type="EMBL" id="KAI0058367.1"/>
    </source>
</evidence>
<accession>A0ACB8SQ72</accession>
<dbReference type="Proteomes" id="UP000814140">
    <property type="component" value="Unassembled WGS sequence"/>
</dbReference>
<gene>
    <name evidence="1" type="ORF">BV25DRAFT_1830205</name>
</gene>
<protein>
    <submittedName>
        <fullName evidence="1">Uncharacterized protein</fullName>
    </submittedName>
</protein>
<dbReference type="EMBL" id="MU277236">
    <property type="protein sequence ID" value="KAI0058367.1"/>
    <property type="molecule type" value="Genomic_DNA"/>
</dbReference>
<evidence type="ECO:0000313" key="2">
    <source>
        <dbReference type="Proteomes" id="UP000814140"/>
    </source>
</evidence>
<proteinExistence type="predicted"/>
<sequence>MGKKRKAVPAALHSEVSEYVSLLRVLRTTSTLDVASHLTRLPSPAPAIIGEVPVVEEDPEQTQAATPTHEASPTTSSHVKSTRQASHAGKPRDTWTRWPLLTSDVPIPEWTFEDEIHSLAKQALTSQHDHSSQSPSRSSSPDVDESEELLPDASVRVLADVSAAHLEQILASLAGYVPISKKSSQNRHDPVGWQEVLSIVSAAGLVNEQAVTDVQHRLELIYGRENRARTTVERAALRAADRQKVSAKVSPRALDFLESYGGGVSQKRKRGKYKSRRGADADDAEVQDT</sequence>
<comment type="caution">
    <text evidence="1">The sequence shown here is derived from an EMBL/GenBank/DDBJ whole genome shotgun (WGS) entry which is preliminary data.</text>
</comment>
<keyword evidence="2" id="KW-1185">Reference proteome</keyword>
<reference evidence="1" key="1">
    <citation type="submission" date="2021-03" db="EMBL/GenBank/DDBJ databases">
        <authorList>
            <consortium name="DOE Joint Genome Institute"/>
            <person name="Ahrendt S."/>
            <person name="Looney B.P."/>
            <person name="Miyauchi S."/>
            <person name="Morin E."/>
            <person name="Drula E."/>
            <person name="Courty P.E."/>
            <person name="Chicoki N."/>
            <person name="Fauchery L."/>
            <person name="Kohler A."/>
            <person name="Kuo A."/>
            <person name="Labutti K."/>
            <person name="Pangilinan J."/>
            <person name="Lipzen A."/>
            <person name="Riley R."/>
            <person name="Andreopoulos W."/>
            <person name="He G."/>
            <person name="Johnson J."/>
            <person name="Barry K.W."/>
            <person name="Grigoriev I.V."/>
            <person name="Nagy L."/>
            <person name="Hibbett D."/>
            <person name="Henrissat B."/>
            <person name="Matheny P.B."/>
            <person name="Labbe J."/>
            <person name="Martin F."/>
        </authorList>
    </citation>
    <scope>NUCLEOTIDE SEQUENCE</scope>
    <source>
        <strain evidence="1">HHB10654</strain>
    </source>
</reference>